<feature type="transmembrane region" description="Helical" evidence="1">
    <location>
        <begin position="82"/>
        <end position="99"/>
    </location>
</feature>
<evidence type="ECO:0000256" key="1">
    <source>
        <dbReference type="SAM" id="Phobius"/>
    </source>
</evidence>
<feature type="transmembrane region" description="Helical" evidence="1">
    <location>
        <begin position="105"/>
        <end position="121"/>
    </location>
</feature>
<feature type="transmembrane region" description="Helical" evidence="1">
    <location>
        <begin position="7"/>
        <end position="26"/>
    </location>
</feature>
<feature type="transmembrane region" description="Helical" evidence="1">
    <location>
        <begin position="38"/>
        <end position="61"/>
    </location>
</feature>
<evidence type="ECO:0000259" key="2">
    <source>
        <dbReference type="Pfam" id="PF07786"/>
    </source>
</evidence>
<accession>A0A7J5A9X0</accession>
<evidence type="ECO:0000313" key="3">
    <source>
        <dbReference type="EMBL" id="KAB1154228.1"/>
    </source>
</evidence>
<feature type="transmembrane region" description="Helical" evidence="1">
    <location>
        <begin position="170"/>
        <end position="192"/>
    </location>
</feature>
<feature type="transmembrane region" description="Helical" evidence="1">
    <location>
        <begin position="292"/>
        <end position="311"/>
    </location>
</feature>
<comment type="caution">
    <text evidence="3">The sequence shown here is derived from an EMBL/GenBank/DDBJ whole genome shotgun (WGS) entry which is preliminary data.</text>
</comment>
<reference evidence="3 4" key="1">
    <citation type="submission" date="2019-09" db="EMBL/GenBank/DDBJ databases">
        <authorList>
            <person name="Cao W.R."/>
        </authorList>
    </citation>
    <scope>NUCLEOTIDE SEQUENCE [LARGE SCALE GENOMIC DNA]</scope>
    <source>
        <strain evidence="4">a4</strain>
    </source>
</reference>
<gene>
    <name evidence="3" type="ORF">F7018_14745</name>
</gene>
<feature type="transmembrane region" description="Helical" evidence="1">
    <location>
        <begin position="204"/>
        <end position="227"/>
    </location>
</feature>
<keyword evidence="4" id="KW-1185">Reference proteome</keyword>
<evidence type="ECO:0000313" key="4">
    <source>
        <dbReference type="Proteomes" id="UP000467305"/>
    </source>
</evidence>
<feature type="transmembrane region" description="Helical" evidence="1">
    <location>
        <begin position="250"/>
        <end position="271"/>
    </location>
</feature>
<feature type="transmembrane region" description="Helical" evidence="1">
    <location>
        <begin position="317"/>
        <end position="340"/>
    </location>
</feature>
<keyword evidence="1" id="KW-0812">Transmembrane</keyword>
<proteinExistence type="predicted"/>
<dbReference type="PANTHER" id="PTHR30590">
    <property type="entry name" value="INNER MEMBRANE PROTEIN"/>
    <property type="match status" value="1"/>
</dbReference>
<dbReference type="PANTHER" id="PTHR30590:SF3">
    <property type="entry name" value="HYPOTHETICAL MEMBRANE SPANNING PROTEIN"/>
    <property type="match status" value="1"/>
</dbReference>
<keyword evidence="1" id="KW-0472">Membrane</keyword>
<organism evidence="3 4">
    <name type="scientific">Tenacibaculum aiptasiae</name>
    <dbReference type="NCBI Taxonomy" id="426481"/>
    <lineage>
        <taxon>Bacteria</taxon>
        <taxon>Pseudomonadati</taxon>
        <taxon>Bacteroidota</taxon>
        <taxon>Flavobacteriia</taxon>
        <taxon>Flavobacteriales</taxon>
        <taxon>Flavobacteriaceae</taxon>
        <taxon>Tenacibaculum</taxon>
    </lineage>
</organism>
<dbReference type="Proteomes" id="UP000467305">
    <property type="component" value="Unassembled WGS sequence"/>
</dbReference>
<dbReference type="OrthoDB" id="9807744at2"/>
<dbReference type="EMBL" id="WAAU01000029">
    <property type="protein sequence ID" value="KAB1154228.1"/>
    <property type="molecule type" value="Genomic_DNA"/>
</dbReference>
<feature type="transmembrane region" description="Helical" evidence="1">
    <location>
        <begin position="126"/>
        <end position="144"/>
    </location>
</feature>
<dbReference type="InterPro" id="IPR052529">
    <property type="entry name" value="Bact_Transport_Assoc"/>
</dbReference>
<dbReference type="InterPro" id="IPR012429">
    <property type="entry name" value="HGSNAT_cat"/>
</dbReference>
<dbReference type="AlphaFoldDB" id="A0A7J5A9X0"/>
<name>A0A7J5A9X0_9FLAO</name>
<dbReference type="Pfam" id="PF07786">
    <property type="entry name" value="HGSNAT_cat"/>
    <property type="match status" value="1"/>
</dbReference>
<keyword evidence="1" id="KW-1133">Transmembrane helix</keyword>
<protein>
    <submittedName>
        <fullName evidence="3">DUF1624 domain-containing protein</fullName>
    </submittedName>
</protein>
<feature type="domain" description="Heparan-alpha-glucosaminide N-acetyltransferase catalytic" evidence="2">
    <location>
        <begin position="4"/>
        <end position="203"/>
    </location>
</feature>
<sequence>MMKRIIGIDVARALAVIGMIIVNFKVAFGNNGNQTLKYFTSLFEGKAAATFVVLAGVGLAFMSNSSIQNRDQQKLHNVRNKIIKRAIFLFIIGVVYLPIWIADILHFYGVYMLLTVLFLTVDKSKILLVAGAIILLYPILMLFFDYDIGWDYKTFEYHNFWTLSGFTRNLFYNGFHPVIPWVSFMLIGLWFGKQNLADEKFVKKSMIVSMCVFVITVIVSKILLYIFSEGNTETLNELSQVLGTSPMPPLPFYMIAGSSFAIGIISICILISNKYKEHFIIQVLKSTGQLALTFYVAHVVIGMGIVAVLNPENMGSYSITFSFTYALLFSFLCVVFAYLWTQKKEQGPLEWIIRKLTN</sequence>